<gene>
    <name evidence="1" type="ordered locus">FRAAL3209</name>
</gene>
<dbReference type="AlphaFoldDB" id="Q0RKV2"/>
<protein>
    <submittedName>
        <fullName evidence="1">Uncharacterized protein</fullName>
    </submittedName>
</protein>
<dbReference type="EMBL" id="CT573213">
    <property type="protein sequence ID" value="CAJ61853.1"/>
    <property type="molecule type" value="Genomic_DNA"/>
</dbReference>
<name>Q0RKV2_FRAAA</name>
<organism evidence="1 2">
    <name type="scientific">Frankia alni (strain DSM 45986 / CECT 9034 / ACN14a)</name>
    <dbReference type="NCBI Taxonomy" id="326424"/>
    <lineage>
        <taxon>Bacteria</taxon>
        <taxon>Bacillati</taxon>
        <taxon>Actinomycetota</taxon>
        <taxon>Actinomycetes</taxon>
        <taxon>Frankiales</taxon>
        <taxon>Frankiaceae</taxon>
        <taxon>Frankia</taxon>
    </lineage>
</organism>
<sequence>MRSANSTGSGGLDASEGLTIVSLTVAPTGIKVLRAGSLLPCPARSVVGHRRFRWGDCRCIDRCSPDAWHATV</sequence>
<accession>Q0RKV2</accession>
<dbReference type="KEGG" id="fal:FRAAL3209"/>
<reference evidence="1 2" key="1">
    <citation type="journal article" date="2007" name="Genome Res.">
        <title>Genome characteristics of facultatively symbiotic Frankia sp. strains reflect host range and host plant biogeography.</title>
        <authorList>
            <person name="Normand P."/>
            <person name="Lapierre P."/>
            <person name="Tisa L.S."/>
            <person name="Gogarten J.P."/>
            <person name="Alloisio N."/>
            <person name="Bagnarol E."/>
            <person name="Bassi C.A."/>
            <person name="Berry A.M."/>
            <person name="Bickhart D.M."/>
            <person name="Choisne N."/>
            <person name="Couloux A."/>
            <person name="Cournoyer B."/>
            <person name="Cruveiller S."/>
            <person name="Daubin V."/>
            <person name="Demange N."/>
            <person name="Francino M.P."/>
            <person name="Goltsman E."/>
            <person name="Huang Y."/>
            <person name="Kopp O.R."/>
            <person name="Labarre L."/>
            <person name="Lapidus A."/>
            <person name="Lavire C."/>
            <person name="Marechal J."/>
            <person name="Martinez M."/>
            <person name="Mastronunzio J.E."/>
            <person name="Mullin B.C."/>
            <person name="Niemann J."/>
            <person name="Pujic P."/>
            <person name="Rawnsley T."/>
            <person name="Rouy Z."/>
            <person name="Schenowitz C."/>
            <person name="Sellstedt A."/>
            <person name="Tavares F."/>
            <person name="Tomkins J.P."/>
            <person name="Vallenet D."/>
            <person name="Valverde C."/>
            <person name="Wall L.G."/>
            <person name="Wang Y."/>
            <person name="Medigue C."/>
            <person name="Benson D.R."/>
        </authorList>
    </citation>
    <scope>NUCLEOTIDE SEQUENCE [LARGE SCALE GENOMIC DNA]</scope>
    <source>
        <strain evidence="2">DSM 45986 / CECT 9034 / ACN14a</strain>
    </source>
</reference>
<proteinExistence type="predicted"/>
<dbReference type="STRING" id="326424.FRAAL3209"/>
<evidence type="ECO:0000313" key="2">
    <source>
        <dbReference type="Proteomes" id="UP000000657"/>
    </source>
</evidence>
<dbReference type="Proteomes" id="UP000000657">
    <property type="component" value="Chromosome"/>
</dbReference>
<dbReference type="HOGENOM" id="CLU_2716546_0_0_11"/>
<keyword evidence="2" id="KW-1185">Reference proteome</keyword>
<evidence type="ECO:0000313" key="1">
    <source>
        <dbReference type="EMBL" id="CAJ61853.1"/>
    </source>
</evidence>